<sequence>METSAKAPKEEEPNTTDPVPEKEDPNSEVEPKRRRSKRRRSSFVTPTDKPQARKKTQMMKKETIDLSDEKAQEAKREEETNFTEGTS</sequence>
<evidence type="ECO:0000256" key="1">
    <source>
        <dbReference type="SAM" id="MobiDB-lite"/>
    </source>
</evidence>
<reference evidence="2 3" key="1">
    <citation type="submission" date="2024-09" db="EMBL/GenBank/DDBJ databases">
        <title>Chromosome-scale assembly of Riccia fluitans.</title>
        <authorList>
            <person name="Paukszto L."/>
            <person name="Sawicki J."/>
            <person name="Karawczyk K."/>
            <person name="Piernik-Szablinska J."/>
            <person name="Szczecinska M."/>
            <person name="Mazdziarz M."/>
        </authorList>
    </citation>
    <scope>NUCLEOTIDE SEQUENCE [LARGE SCALE GENOMIC DNA]</scope>
    <source>
        <strain evidence="2">Rf_01</strain>
        <tissue evidence="2">Aerial parts of the thallus</tissue>
    </source>
</reference>
<dbReference type="Proteomes" id="UP001605036">
    <property type="component" value="Unassembled WGS sequence"/>
</dbReference>
<keyword evidence="3" id="KW-1185">Reference proteome</keyword>
<proteinExistence type="predicted"/>
<accession>A0ABD1Y9T9</accession>
<gene>
    <name evidence="2" type="ORF">R1flu_003668</name>
</gene>
<feature type="compositionally biased region" description="Basic and acidic residues" evidence="1">
    <location>
        <begin position="19"/>
        <end position="31"/>
    </location>
</feature>
<dbReference type="EMBL" id="JBHFFA010000006">
    <property type="protein sequence ID" value="KAL2623463.1"/>
    <property type="molecule type" value="Genomic_DNA"/>
</dbReference>
<protein>
    <submittedName>
        <fullName evidence="2">Uncharacterized protein</fullName>
    </submittedName>
</protein>
<comment type="caution">
    <text evidence="2">The sequence shown here is derived from an EMBL/GenBank/DDBJ whole genome shotgun (WGS) entry which is preliminary data.</text>
</comment>
<feature type="compositionally biased region" description="Basic and acidic residues" evidence="1">
    <location>
        <begin position="59"/>
        <end position="79"/>
    </location>
</feature>
<dbReference type="AlphaFoldDB" id="A0ABD1Y9T9"/>
<feature type="compositionally biased region" description="Basic residues" evidence="1">
    <location>
        <begin position="32"/>
        <end position="41"/>
    </location>
</feature>
<evidence type="ECO:0000313" key="3">
    <source>
        <dbReference type="Proteomes" id="UP001605036"/>
    </source>
</evidence>
<name>A0ABD1Y9T9_9MARC</name>
<evidence type="ECO:0000313" key="2">
    <source>
        <dbReference type="EMBL" id="KAL2623463.1"/>
    </source>
</evidence>
<feature type="region of interest" description="Disordered" evidence="1">
    <location>
        <begin position="1"/>
        <end position="87"/>
    </location>
</feature>
<organism evidence="2 3">
    <name type="scientific">Riccia fluitans</name>
    <dbReference type="NCBI Taxonomy" id="41844"/>
    <lineage>
        <taxon>Eukaryota</taxon>
        <taxon>Viridiplantae</taxon>
        <taxon>Streptophyta</taxon>
        <taxon>Embryophyta</taxon>
        <taxon>Marchantiophyta</taxon>
        <taxon>Marchantiopsida</taxon>
        <taxon>Marchantiidae</taxon>
        <taxon>Marchantiales</taxon>
        <taxon>Ricciaceae</taxon>
        <taxon>Riccia</taxon>
    </lineage>
</organism>